<proteinExistence type="inferred from homology"/>
<dbReference type="CDD" id="cd22926">
    <property type="entry name" value="HFD_SPT3"/>
    <property type="match status" value="1"/>
</dbReference>
<dbReference type="FunFam" id="1.10.20.10:FF:000023">
    <property type="entry name" value="transcription initiation protein SPT3 homolog"/>
    <property type="match status" value="1"/>
</dbReference>
<accession>A0A0F7SJL5</accession>
<keyword evidence="4" id="KW-0804">Transcription</keyword>
<evidence type="ECO:0000313" key="8">
    <source>
        <dbReference type="EMBL" id="CDZ97838.1"/>
    </source>
</evidence>
<comment type="subcellular location">
    <subcellularLocation>
        <location evidence="1">Nucleus</location>
    </subcellularLocation>
</comment>
<feature type="compositionally biased region" description="Low complexity" evidence="7">
    <location>
        <begin position="356"/>
        <end position="375"/>
    </location>
</feature>
<protein>
    <submittedName>
        <fullName evidence="8">Histone acetyltransferase PCAF/SAGA, subunit SUPT3H/SPT3</fullName>
    </submittedName>
</protein>
<evidence type="ECO:0000256" key="5">
    <source>
        <dbReference type="ARBA" id="ARBA00023242"/>
    </source>
</evidence>
<dbReference type="GO" id="GO:0006366">
    <property type="term" value="P:transcription by RNA polymerase II"/>
    <property type="evidence" value="ECO:0007669"/>
    <property type="project" value="InterPro"/>
</dbReference>
<evidence type="ECO:0000256" key="2">
    <source>
        <dbReference type="ARBA" id="ARBA00023015"/>
    </source>
</evidence>
<dbReference type="SUPFAM" id="SSF47113">
    <property type="entry name" value="Histone-fold"/>
    <property type="match status" value="1"/>
</dbReference>
<keyword evidence="3" id="KW-0010">Activator</keyword>
<evidence type="ECO:0000256" key="7">
    <source>
        <dbReference type="SAM" id="MobiDB-lite"/>
    </source>
</evidence>
<organism evidence="8">
    <name type="scientific">Phaffia rhodozyma</name>
    <name type="common">Yeast</name>
    <name type="synonym">Xanthophyllomyces dendrorhous</name>
    <dbReference type="NCBI Taxonomy" id="264483"/>
    <lineage>
        <taxon>Eukaryota</taxon>
        <taxon>Fungi</taxon>
        <taxon>Dikarya</taxon>
        <taxon>Basidiomycota</taxon>
        <taxon>Agaricomycotina</taxon>
        <taxon>Tremellomycetes</taxon>
        <taxon>Cystofilobasidiales</taxon>
        <taxon>Mrakiaceae</taxon>
        <taxon>Phaffia</taxon>
    </lineage>
</organism>
<sequence length="462" mass="50113">MSKTQVKSKESSGHTAQPRTYRYIQEISQMMFVAGEVQDPLVDTVRQVEDIVRGQVIELAIRARQIAARRGSRNLAAEDLIFLIRDDRAKVNRLRTYLSWKDVRKNAKDSGGDAGAGVGAGAGGGTGGVGGTGEEEPGEGDDALKSKTRQRQIVKLPWEVTTVYADFLRHFKGARNGARANVDDEESEEDEDELEANEDMLQRLRDADLVTKNMSREEYSHYSDCRQASFTYRKAKRFREFVNLSAYLDVKPNDDIIDILGFLCYEMVHTLCTSALKVKEIHSPTPADSLPITLLPLVSSASNIHTASSNTATNTSTSDHVDHTPIQSQTLPDPGAPAVNPLKRSISSTNISFPNPSTTTTGASSSVVPPSGSSPSRKRPMTATVVTGATTTTTVVPGGKPDSPEPAVCMLFERPSQARTALTPGHITEAFGRIQESQGRLKGVGVGNFRGAGPGRRRLVLF</sequence>
<feature type="region of interest" description="Disordered" evidence="7">
    <location>
        <begin position="307"/>
        <end position="382"/>
    </location>
</feature>
<dbReference type="PANTHER" id="PTHR11380:SF16">
    <property type="entry name" value="TRANSCRIPTION INITIATION PROTEIN SPT3 HOMOLOG"/>
    <property type="match status" value="1"/>
</dbReference>
<dbReference type="EMBL" id="LN483249">
    <property type="protein sequence ID" value="CDZ97838.1"/>
    <property type="molecule type" value="Genomic_DNA"/>
</dbReference>
<name>A0A0F7SJL5_PHARH</name>
<dbReference type="GO" id="GO:0000124">
    <property type="term" value="C:SAGA complex"/>
    <property type="evidence" value="ECO:0007669"/>
    <property type="project" value="TreeGrafter"/>
</dbReference>
<keyword evidence="2" id="KW-0805">Transcription regulation</keyword>
<reference evidence="8" key="1">
    <citation type="submission" date="2014-08" db="EMBL/GenBank/DDBJ databases">
        <authorList>
            <person name="Sharma Rahul"/>
            <person name="Thines Marco"/>
        </authorList>
    </citation>
    <scope>NUCLEOTIDE SEQUENCE</scope>
</reference>
<evidence type="ECO:0000256" key="6">
    <source>
        <dbReference type="ARBA" id="ARBA00061274"/>
    </source>
</evidence>
<dbReference type="Gene3D" id="1.10.20.10">
    <property type="entry name" value="Histone, subunit A"/>
    <property type="match status" value="1"/>
</dbReference>
<dbReference type="GO" id="GO:0005634">
    <property type="term" value="C:nucleus"/>
    <property type="evidence" value="ECO:0007669"/>
    <property type="project" value="UniProtKB-SubCell"/>
</dbReference>
<dbReference type="InterPro" id="IPR009072">
    <property type="entry name" value="Histone-fold"/>
</dbReference>
<evidence type="ECO:0000256" key="4">
    <source>
        <dbReference type="ARBA" id="ARBA00023163"/>
    </source>
</evidence>
<dbReference type="GO" id="GO:0016740">
    <property type="term" value="F:transferase activity"/>
    <property type="evidence" value="ECO:0007669"/>
    <property type="project" value="UniProtKB-KW"/>
</dbReference>
<evidence type="ECO:0000256" key="1">
    <source>
        <dbReference type="ARBA" id="ARBA00004123"/>
    </source>
</evidence>
<feature type="compositionally biased region" description="Gly residues" evidence="7">
    <location>
        <begin position="112"/>
        <end position="132"/>
    </location>
</feature>
<feature type="compositionally biased region" description="Low complexity" evidence="7">
    <location>
        <begin position="307"/>
        <end position="318"/>
    </location>
</feature>
<dbReference type="GO" id="GO:0006357">
    <property type="term" value="P:regulation of transcription by RNA polymerase II"/>
    <property type="evidence" value="ECO:0007669"/>
    <property type="project" value="UniProtKB-ARBA"/>
</dbReference>
<evidence type="ECO:0000256" key="3">
    <source>
        <dbReference type="ARBA" id="ARBA00023159"/>
    </source>
</evidence>
<dbReference type="GO" id="GO:0046982">
    <property type="term" value="F:protein heterodimerization activity"/>
    <property type="evidence" value="ECO:0007669"/>
    <property type="project" value="InterPro"/>
</dbReference>
<feature type="compositionally biased region" description="Polar residues" evidence="7">
    <location>
        <begin position="345"/>
        <end position="355"/>
    </location>
</feature>
<dbReference type="GO" id="GO:0003712">
    <property type="term" value="F:transcription coregulator activity"/>
    <property type="evidence" value="ECO:0007669"/>
    <property type="project" value="TreeGrafter"/>
</dbReference>
<dbReference type="AlphaFoldDB" id="A0A0F7SJL5"/>
<dbReference type="PANTHER" id="PTHR11380">
    <property type="entry name" value="TRANSCRIPTION INITIATION FACTOR TFIID/SUPT3-RELATED"/>
    <property type="match status" value="1"/>
</dbReference>
<feature type="region of interest" description="Disordered" evidence="7">
    <location>
        <begin position="108"/>
        <end position="147"/>
    </location>
</feature>
<dbReference type="Pfam" id="PF02269">
    <property type="entry name" value="TFIID-18kDa"/>
    <property type="match status" value="1"/>
</dbReference>
<keyword evidence="5" id="KW-0539">Nucleus</keyword>
<keyword evidence="8" id="KW-0808">Transferase</keyword>
<comment type="similarity">
    <text evidence="6">Belongs to the SPT3 family.</text>
</comment>
<dbReference type="InterPro" id="IPR003195">
    <property type="entry name" value="TFIID_TAF13"/>
</dbReference>